<protein>
    <submittedName>
        <fullName evidence="1">Uncharacterized protein</fullName>
    </submittedName>
</protein>
<proteinExistence type="predicted"/>
<name>A0ABM8LLP4_9BURK</name>
<dbReference type="InterPro" id="IPR014915">
    <property type="entry name" value="Phage_TLS_TfmB"/>
</dbReference>
<organism evidence="1 2">
    <name type="scientific">Achromobacter mucicolens</name>
    <dbReference type="NCBI Taxonomy" id="1389922"/>
    <lineage>
        <taxon>Bacteria</taxon>
        <taxon>Pseudomonadati</taxon>
        <taxon>Pseudomonadota</taxon>
        <taxon>Betaproteobacteria</taxon>
        <taxon>Burkholderiales</taxon>
        <taxon>Alcaligenaceae</taxon>
        <taxon>Achromobacter</taxon>
    </lineage>
</organism>
<reference evidence="1 2" key="1">
    <citation type="submission" date="2020-04" db="EMBL/GenBank/DDBJ databases">
        <authorList>
            <person name="De Canck E."/>
        </authorList>
    </citation>
    <scope>NUCLEOTIDE SEQUENCE [LARGE SCALE GENOMIC DNA]</scope>
    <source>
        <strain evidence="1 2">LMG 3415</strain>
    </source>
</reference>
<dbReference type="EMBL" id="CADIKR010000010">
    <property type="protein sequence ID" value="CAB3921804.1"/>
    <property type="molecule type" value="Genomic_DNA"/>
</dbReference>
<gene>
    <name evidence="1" type="ORF">LMG3415_05612</name>
</gene>
<dbReference type="Pfam" id="PF08809">
    <property type="entry name" value="DUF1799"/>
    <property type="match status" value="1"/>
</dbReference>
<sequence length="71" mass="7988">MALLPENTLPFDVFCAMDTQWRVGVGGATGLDYGALPTVLRFMGVKRAEWSGMWDLVRVMERAALEEMHKD</sequence>
<evidence type="ECO:0000313" key="1">
    <source>
        <dbReference type="EMBL" id="CAB3921804.1"/>
    </source>
</evidence>
<dbReference type="Proteomes" id="UP000507140">
    <property type="component" value="Unassembled WGS sequence"/>
</dbReference>
<comment type="caution">
    <text evidence="1">The sequence shown here is derived from an EMBL/GenBank/DDBJ whole genome shotgun (WGS) entry which is preliminary data.</text>
</comment>
<keyword evidence="2" id="KW-1185">Reference proteome</keyword>
<accession>A0ABM8LLP4</accession>
<evidence type="ECO:0000313" key="2">
    <source>
        <dbReference type="Proteomes" id="UP000507140"/>
    </source>
</evidence>